<evidence type="ECO:0008006" key="5">
    <source>
        <dbReference type="Google" id="ProtNLM"/>
    </source>
</evidence>
<feature type="region of interest" description="Disordered" evidence="1">
    <location>
        <begin position="41"/>
        <end position="65"/>
    </location>
</feature>
<evidence type="ECO:0000313" key="4">
    <source>
        <dbReference type="Proteomes" id="UP001479436"/>
    </source>
</evidence>
<evidence type="ECO:0000256" key="1">
    <source>
        <dbReference type="SAM" id="MobiDB-lite"/>
    </source>
</evidence>
<keyword evidence="4" id="KW-1185">Reference proteome</keyword>
<feature type="signal peptide" evidence="2">
    <location>
        <begin position="1"/>
        <end position="15"/>
    </location>
</feature>
<feature type="region of interest" description="Disordered" evidence="1">
    <location>
        <begin position="207"/>
        <end position="243"/>
    </location>
</feature>
<proteinExistence type="predicted"/>
<feature type="compositionally biased region" description="Polar residues" evidence="1">
    <location>
        <begin position="92"/>
        <end position="101"/>
    </location>
</feature>
<feature type="chain" id="PRO_5047089843" description="Secreted protein" evidence="2">
    <location>
        <begin position="16"/>
        <end position="255"/>
    </location>
</feature>
<comment type="caution">
    <text evidence="3">The sequence shown here is derived from an EMBL/GenBank/DDBJ whole genome shotgun (WGS) entry which is preliminary data.</text>
</comment>
<accession>A0ABR2VKL6</accession>
<name>A0ABR2VKL6_9FUNG</name>
<reference evidence="3 4" key="1">
    <citation type="submission" date="2023-04" db="EMBL/GenBank/DDBJ databases">
        <title>Genome of Basidiobolus ranarum AG-B5.</title>
        <authorList>
            <person name="Stajich J.E."/>
            <person name="Carter-House D."/>
            <person name="Gryganskyi A."/>
        </authorList>
    </citation>
    <scope>NUCLEOTIDE SEQUENCE [LARGE SCALE GENOMIC DNA]</scope>
    <source>
        <strain evidence="3 4">AG-B5</strain>
    </source>
</reference>
<sequence>MHLKLNLFIISVVLAKVSVGVPLSALSSDYNNAALPNTSQLGESSQVLSPSTQQSGYTTNQSEQSPLLKQVFNTVTRKHDILNDARIANDRNSNIEFQSGPSLEAEGSEVQSDQGERADTESNGGSNIAAGTAQVAPNSEGDTTNDLVPSSENIGSEGSIPLQQMVNNLGQTLPQSALLDHVQGNSAQTGHALSDSNQFDQVQRIDQTLYQSSQPSQNAETPQTPDEEEPEDLGSGCRSCGCRHCGRRRRFGRRY</sequence>
<feature type="compositionally biased region" description="Polar residues" evidence="1">
    <location>
        <begin position="207"/>
        <end position="219"/>
    </location>
</feature>
<evidence type="ECO:0000313" key="3">
    <source>
        <dbReference type="EMBL" id="KAK9663702.1"/>
    </source>
</evidence>
<organism evidence="3 4">
    <name type="scientific">Basidiobolus ranarum</name>
    <dbReference type="NCBI Taxonomy" id="34480"/>
    <lineage>
        <taxon>Eukaryota</taxon>
        <taxon>Fungi</taxon>
        <taxon>Fungi incertae sedis</taxon>
        <taxon>Zoopagomycota</taxon>
        <taxon>Entomophthoromycotina</taxon>
        <taxon>Basidiobolomycetes</taxon>
        <taxon>Basidiobolales</taxon>
        <taxon>Basidiobolaceae</taxon>
        <taxon>Basidiobolus</taxon>
    </lineage>
</organism>
<protein>
    <recommendedName>
        <fullName evidence="5">Secreted protein</fullName>
    </recommendedName>
</protein>
<dbReference type="Proteomes" id="UP001479436">
    <property type="component" value="Unassembled WGS sequence"/>
</dbReference>
<gene>
    <name evidence="3" type="ORF">K7432_018056</name>
</gene>
<feature type="compositionally biased region" description="Polar residues" evidence="1">
    <location>
        <begin position="135"/>
        <end position="158"/>
    </location>
</feature>
<evidence type="ECO:0000256" key="2">
    <source>
        <dbReference type="SAM" id="SignalP"/>
    </source>
</evidence>
<dbReference type="EMBL" id="JASJQH010011825">
    <property type="protein sequence ID" value="KAK9663702.1"/>
    <property type="molecule type" value="Genomic_DNA"/>
</dbReference>
<feature type="region of interest" description="Disordered" evidence="1">
    <location>
        <begin position="92"/>
        <end position="158"/>
    </location>
</feature>
<keyword evidence="2" id="KW-0732">Signal</keyword>